<feature type="compositionally biased region" description="Basic residues" evidence="1">
    <location>
        <begin position="511"/>
        <end position="523"/>
    </location>
</feature>
<feature type="compositionally biased region" description="Polar residues" evidence="1">
    <location>
        <begin position="456"/>
        <end position="466"/>
    </location>
</feature>
<feature type="region of interest" description="Disordered" evidence="1">
    <location>
        <begin position="83"/>
        <end position="128"/>
    </location>
</feature>
<sequence>MKNDNDGLNIVQKLQPNLNVKFHADQSGNKQMYKTQQFDQQFQLVHGQENPCLQSQMKNKQFNQNSHQNPVFYPNNQQQVTYGDGWQSQGYTINSNRPPQLYPADSRFCQPGQGDSRSSQQNFSNVGISQTGSSQIIPVDNRQSHIHPEVQTSQFDSQQQSTNHLNRIPQGYADGQLPQQSCFGNNQVQNAPVAQYQQSTYQSPALQVDNQQTYQNVYFGENHQAGYAPDNRVPRQPVYPDNRQLQTAYSCDNRRPQEYAPDSRQQFHSFSNEQVVQPEYPANRRLLQTFPPDNRPPQSAVVQGYQQSDNRLQPGRQCPPDNRQYQQDYFMDNKQTGQQHSYFENRPPQPNYPPDRPDQPYYQDDRPQQAFSGNQPPPGNSRGYSVGETRRLNQPQQAYQGQNSPQRQLPNVGYQREQQRSGHRESSDTQERRQQIIPHAEFSNPTSHQVRRQLPSARQHSPSIDQSSRKRFPLQKYNSEEQHSGIQDEYERQHHNDAQVGSKEAQYARGVNRHQRAKNKGPRQRSLSLDSQERGDHYHSKSRTSSQEHSRGEDEYDSPPERLVTESKRSTQRNTSDSGSLSKGTKRSTLNSAGQPSIIDRTRKTNTWLEGENIDETRPAERQQGSASKESKRLSEHTQRSRPTLEVQKGENYCPQHKKFTSTTTTSSNRPVRRLLPKEPLGSSVLRKNTRTQTHDKIIPPSKSEDSAHQKAGILSTAARKVERGGNLKITFSEPISHLLKPGKGTIAMTRTDSSRKTESLKSDKSVISSSASTQPKNFVYQILKDKTSVTLDMSASPVSANSPLSRNQSMDSTFQDERFVNPPGARSLPVPITNRTRSLDRYSSSETNLNCSPYYLDQFSRPGSAPGLMYEPVQHPNSSALQLSLYEMHALKKEEKFWSDIYSALPTDMKHLIANRGIASGARNRISNSNNTSFSSASSSHLADRASLESRMPQRGPIQRNTGRGGPTVREALGSSLGERIGNRLRMLHEMKEQAGGIGNRKKLVDSLSRRSASDGDYSFSSSTNFPLYWNLVRRPHSDSAIDLLERLDIQNHPSRVSGSAYNSSELLPSKSAYFKVVDRSQSYLMSPSTNVPPSPAPTQPIRLRDTALRGDHIEISHPGRNFHPGADNRSGFFSCLQNIESLTKQYEEEDRIRSELDQYDDEIYSDSGIPDSECGRFEMHASCRKLFNKHSSRRRNNQF</sequence>
<feature type="compositionally biased region" description="Polar residues" evidence="1">
    <location>
        <begin position="392"/>
        <end position="409"/>
    </location>
</feature>
<protein>
    <submittedName>
        <fullName evidence="2">Uncharacterized protein</fullName>
    </submittedName>
</protein>
<proteinExistence type="predicted"/>
<feature type="compositionally biased region" description="Polar residues" evidence="1">
    <location>
        <begin position="113"/>
        <end position="128"/>
    </location>
</feature>
<feature type="region of interest" description="Disordered" evidence="1">
    <location>
        <begin position="743"/>
        <end position="769"/>
    </location>
</feature>
<feature type="compositionally biased region" description="Polar residues" evidence="1">
    <location>
        <begin position="83"/>
        <end position="98"/>
    </location>
</feature>
<accession>A0AAN9Y1D7</accession>
<feature type="region of interest" description="Disordered" evidence="1">
    <location>
        <begin position="339"/>
        <end position="713"/>
    </location>
</feature>
<name>A0AAN9Y1D7_9HEMI</name>
<keyword evidence="3" id="KW-1185">Reference proteome</keyword>
<evidence type="ECO:0000313" key="3">
    <source>
        <dbReference type="Proteomes" id="UP001367676"/>
    </source>
</evidence>
<feature type="compositionally biased region" description="Basic and acidic residues" evidence="1">
    <location>
        <begin position="753"/>
        <end position="765"/>
    </location>
</feature>
<feature type="compositionally biased region" description="Polar residues" evidence="1">
    <location>
        <begin position="572"/>
        <end position="595"/>
    </location>
</feature>
<dbReference type="EMBL" id="JBBCAQ010000033">
    <property type="protein sequence ID" value="KAK7582129.1"/>
    <property type="molecule type" value="Genomic_DNA"/>
</dbReference>
<feature type="compositionally biased region" description="Basic and acidic residues" evidence="1">
    <location>
        <begin position="417"/>
        <end position="434"/>
    </location>
</feature>
<reference evidence="2 3" key="1">
    <citation type="submission" date="2024-03" db="EMBL/GenBank/DDBJ databases">
        <title>Adaptation during the transition from Ophiocordyceps entomopathogen to insect associate is accompanied by gene loss and intensified selection.</title>
        <authorList>
            <person name="Ward C.M."/>
            <person name="Onetto C.A."/>
            <person name="Borneman A.R."/>
        </authorList>
    </citation>
    <scope>NUCLEOTIDE SEQUENCE [LARGE SCALE GENOMIC DNA]</scope>
    <source>
        <strain evidence="2">AWRI1</strain>
        <tissue evidence="2">Single Adult Female</tissue>
    </source>
</reference>
<feature type="compositionally biased region" description="Polar residues" evidence="1">
    <location>
        <begin position="798"/>
        <end position="814"/>
    </location>
</feature>
<dbReference type="Proteomes" id="UP001367676">
    <property type="component" value="Unassembled WGS sequence"/>
</dbReference>
<feature type="compositionally biased region" description="Basic and acidic residues" evidence="1">
    <location>
        <begin position="629"/>
        <end position="639"/>
    </location>
</feature>
<feature type="compositionally biased region" description="Low complexity" evidence="1">
    <location>
        <begin position="924"/>
        <end position="942"/>
    </location>
</feature>
<evidence type="ECO:0000313" key="2">
    <source>
        <dbReference type="EMBL" id="KAK7582129.1"/>
    </source>
</evidence>
<feature type="compositionally biased region" description="Basic and acidic residues" evidence="1">
    <location>
        <begin position="693"/>
        <end position="709"/>
    </location>
</feature>
<comment type="caution">
    <text evidence="2">The sequence shown here is derived from an EMBL/GenBank/DDBJ whole genome shotgun (WGS) entry which is preliminary data.</text>
</comment>
<feature type="compositionally biased region" description="Basic and acidic residues" evidence="1">
    <location>
        <begin position="355"/>
        <end position="367"/>
    </location>
</feature>
<feature type="region of interest" description="Disordered" evidence="1">
    <location>
        <begin position="798"/>
        <end position="832"/>
    </location>
</feature>
<feature type="compositionally biased region" description="Basic and acidic residues" evidence="1">
    <location>
        <begin position="546"/>
        <end position="569"/>
    </location>
</feature>
<evidence type="ECO:0000256" key="1">
    <source>
        <dbReference type="SAM" id="MobiDB-lite"/>
    </source>
</evidence>
<gene>
    <name evidence="2" type="ORF">V9T40_013574</name>
</gene>
<feature type="region of interest" description="Disordered" evidence="1">
    <location>
        <begin position="924"/>
        <end position="973"/>
    </location>
</feature>
<organism evidence="2 3">
    <name type="scientific">Parthenolecanium corni</name>
    <dbReference type="NCBI Taxonomy" id="536013"/>
    <lineage>
        <taxon>Eukaryota</taxon>
        <taxon>Metazoa</taxon>
        <taxon>Ecdysozoa</taxon>
        <taxon>Arthropoda</taxon>
        <taxon>Hexapoda</taxon>
        <taxon>Insecta</taxon>
        <taxon>Pterygota</taxon>
        <taxon>Neoptera</taxon>
        <taxon>Paraneoptera</taxon>
        <taxon>Hemiptera</taxon>
        <taxon>Sternorrhyncha</taxon>
        <taxon>Coccoidea</taxon>
        <taxon>Coccidae</taxon>
        <taxon>Parthenolecanium</taxon>
    </lineage>
</organism>
<dbReference type="AlphaFoldDB" id="A0AAN9Y1D7"/>
<feature type="region of interest" description="Disordered" evidence="1">
    <location>
        <begin position="305"/>
        <end position="324"/>
    </location>
</feature>